<dbReference type="RefSeq" id="XP_031559625.1">
    <property type="nucleotide sequence ID" value="XM_031703765.1"/>
</dbReference>
<dbReference type="AlphaFoldDB" id="A0A6P8I4B2"/>
<dbReference type="Pfam" id="PF00400">
    <property type="entry name" value="WD40"/>
    <property type="match status" value="3"/>
</dbReference>
<dbReference type="PRINTS" id="PR00320">
    <property type="entry name" value="GPROTEINBRPT"/>
</dbReference>
<evidence type="ECO:0000256" key="4">
    <source>
        <dbReference type="ARBA" id="ARBA00038321"/>
    </source>
</evidence>
<keyword evidence="1 5" id="KW-0853">WD repeat</keyword>
<dbReference type="InterPro" id="IPR015943">
    <property type="entry name" value="WD40/YVTN_repeat-like_dom_sf"/>
</dbReference>
<protein>
    <submittedName>
        <fullName evidence="7">Proteasomal ATPase-associated factor 1-like</fullName>
    </submittedName>
</protein>
<dbReference type="PROSITE" id="PS50082">
    <property type="entry name" value="WD_REPEATS_2"/>
    <property type="match status" value="3"/>
</dbReference>
<evidence type="ECO:0000313" key="6">
    <source>
        <dbReference type="Proteomes" id="UP000515163"/>
    </source>
</evidence>
<feature type="repeat" description="WD" evidence="5">
    <location>
        <begin position="176"/>
        <end position="217"/>
    </location>
</feature>
<gene>
    <name evidence="7" type="primary">LOC116295816</name>
</gene>
<dbReference type="PANTHER" id="PTHR19857">
    <property type="entry name" value="MITOCHONDRIAL DIVISION PROTEIN 1-RELATED"/>
    <property type="match status" value="1"/>
</dbReference>
<dbReference type="GO" id="GO:0000502">
    <property type="term" value="C:proteasome complex"/>
    <property type="evidence" value="ECO:0007669"/>
    <property type="project" value="UniProtKB-KW"/>
</dbReference>
<dbReference type="SMART" id="SM00320">
    <property type="entry name" value="WD40"/>
    <property type="match status" value="5"/>
</dbReference>
<comment type="similarity">
    <text evidence="4">Belongs to the WD repeat PAAF1/RPN14 family.</text>
</comment>
<organism evidence="6 7">
    <name type="scientific">Actinia tenebrosa</name>
    <name type="common">Australian red waratah sea anemone</name>
    <dbReference type="NCBI Taxonomy" id="6105"/>
    <lineage>
        <taxon>Eukaryota</taxon>
        <taxon>Metazoa</taxon>
        <taxon>Cnidaria</taxon>
        <taxon>Anthozoa</taxon>
        <taxon>Hexacorallia</taxon>
        <taxon>Actiniaria</taxon>
        <taxon>Actiniidae</taxon>
        <taxon>Actinia</taxon>
    </lineage>
</organism>
<dbReference type="OrthoDB" id="27537at2759"/>
<dbReference type="PANTHER" id="PTHR19857:SF19">
    <property type="entry name" value="26S PROTEASOME REGULATORY SUBUNIT RPN14"/>
    <property type="match status" value="1"/>
</dbReference>
<feature type="repeat" description="WD" evidence="5">
    <location>
        <begin position="134"/>
        <end position="166"/>
    </location>
</feature>
<evidence type="ECO:0000256" key="3">
    <source>
        <dbReference type="ARBA" id="ARBA00022942"/>
    </source>
</evidence>
<dbReference type="PROSITE" id="PS00678">
    <property type="entry name" value="WD_REPEATS_1"/>
    <property type="match status" value="1"/>
</dbReference>
<dbReference type="FunCoup" id="A0A6P8I4B2">
    <property type="interactions" value="128"/>
</dbReference>
<dbReference type="InterPro" id="IPR051179">
    <property type="entry name" value="WD_repeat_multifunction"/>
</dbReference>
<dbReference type="InterPro" id="IPR001680">
    <property type="entry name" value="WD40_rpt"/>
</dbReference>
<dbReference type="Gene3D" id="2.130.10.10">
    <property type="entry name" value="YVTN repeat-like/Quinoprotein amine dehydrogenase"/>
    <property type="match status" value="2"/>
</dbReference>
<sequence length="408" mass="44585">MEVSLDVQEIPRLSIQWDWKDAFRNGEKAWIACSCLGKPSIYGELKYQEDESQSVQATERFQVLSLDNNSITVCHPDVNYTTSLISPSKVFTGIHKKCIRFIDISPGGGLCVTSSDDEELTVWNTSDGTKRCNLSSHISDVNCCKFFPSGEVVASGGADMTIRIWSAIDGTCPVTMKGHRGGVTDIAIVDKGRNIVSCSRDGTARLWDCGESRCLAVLASCSCPINGCALGSAQNVDLGNARKINRCEREVGTEGKLLLLAREDGILSGVGLHSRHMVFEFKSLSAFNCCAFLSEYEVCGGTEDGKLWILDVRNPGSPLAVVQHSKSPLLHILPFGNGGFLASSGDGTCFYRDVNQSRQDRKTSTWELIGPNCDPVYRICRHGNTVYTVCRDACIRKYMLSSNVCSNV</sequence>
<evidence type="ECO:0000256" key="5">
    <source>
        <dbReference type="PROSITE-ProRule" id="PRU00221"/>
    </source>
</evidence>
<dbReference type="KEGG" id="aten:116295816"/>
<keyword evidence="3" id="KW-0647">Proteasome</keyword>
<dbReference type="InterPro" id="IPR020472">
    <property type="entry name" value="WD40_PAC1"/>
</dbReference>
<dbReference type="InterPro" id="IPR019775">
    <property type="entry name" value="WD40_repeat_CS"/>
</dbReference>
<keyword evidence="6" id="KW-1185">Reference proteome</keyword>
<evidence type="ECO:0000256" key="2">
    <source>
        <dbReference type="ARBA" id="ARBA00022737"/>
    </source>
</evidence>
<dbReference type="InParanoid" id="A0A6P8I4B2"/>
<keyword evidence="2" id="KW-0677">Repeat</keyword>
<reference evidence="7" key="1">
    <citation type="submission" date="2025-08" db="UniProtKB">
        <authorList>
            <consortium name="RefSeq"/>
        </authorList>
    </citation>
    <scope>IDENTIFICATION</scope>
    <source>
        <tissue evidence="7">Tentacle</tissue>
    </source>
</reference>
<evidence type="ECO:0000313" key="7">
    <source>
        <dbReference type="RefSeq" id="XP_031559625.1"/>
    </source>
</evidence>
<accession>A0A6P8I4B2</accession>
<dbReference type="GeneID" id="116295816"/>
<evidence type="ECO:0000256" key="1">
    <source>
        <dbReference type="ARBA" id="ARBA00022574"/>
    </source>
</evidence>
<feature type="repeat" description="WD" evidence="5">
    <location>
        <begin position="92"/>
        <end position="133"/>
    </location>
</feature>
<dbReference type="PROSITE" id="PS50294">
    <property type="entry name" value="WD_REPEATS_REGION"/>
    <property type="match status" value="2"/>
</dbReference>
<dbReference type="Proteomes" id="UP000515163">
    <property type="component" value="Unplaced"/>
</dbReference>
<dbReference type="InterPro" id="IPR036322">
    <property type="entry name" value="WD40_repeat_dom_sf"/>
</dbReference>
<dbReference type="SUPFAM" id="SSF50978">
    <property type="entry name" value="WD40 repeat-like"/>
    <property type="match status" value="1"/>
</dbReference>
<name>A0A6P8I4B2_ACTTE</name>
<proteinExistence type="inferred from homology"/>